<evidence type="ECO:0000313" key="15">
    <source>
        <dbReference type="Proteomes" id="UP000748752"/>
    </source>
</evidence>
<evidence type="ECO:0000256" key="5">
    <source>
        <dbReference type="ARBA" id="ARBA00012588"/>
    </source>
</evidence>
<dbReference type="InterPro" id="IPR001296">
    <property type="entry name" value="Glyco_trans_1"/>
</dbReference>
<dbReference type="PANTHER" id="PTHR45825">
    <property type="entry name" value="GRANULE-BOUND STARCH SYNTHASE 1, CHLOROPLASTIC/AMYLOPLASTIC"/>
    <property type="match status" value="1"/>
</dbReference>
<reference evidence="14 15" key="1">
    <citation type="journal article" date="2020" name="Microorganisms">
        <title>Osmotic Adaptation and Compatible Solute Biosynthesis of Phototrophic Bacteria as Revealed from Genome Analyses.</title>
        <authorList>
            <person name="Imhoff J.F."/>
            <person name="Rahn T."/>
            <person name="Kunzel S."/>
            <person name="Keller A."/>
            <person name="Neulinger S.C."/>
        </authorList>
    </citation>
    <scope>NUCLEOTIDE SEQUENCE [LARGE SCALE GENOMIC DNA]</scope>
    <source>
        <strain evidence="14 15">DSM 6210</strain>
    </source>
</reference>
<evidence type="ECO:0000256" key="4">
    <source>
        <dbReference type="ARBA" id="ARBA00010281"/>
    </source>
</evidence>
<proteinExistence type="inferred from homology"/>
<dbReference type="HAMAP" id="MF_00484">
    <property type="entry name" value="Glycogen_synth"/>
    <property type="match status" value="1"/>
</dbReference>
<dbReference type="InterPro" id="IPR011835">
    <property type="entry name" value="GS/SS"/>
</dbReference>
<dbReference type="PANTHER" id="PTHR45825:SF11">
    <property type="entry name" value="ALPHA AMYLASE DOMAIN-CONTAINING PROTEIN"/>
    <property type="match status" value="1"/>
</dbReference>
<evidence type="ECO:0000256" key="10">
    <source>
        <dbReference type="ARBA" id="ARBA00031722"/>
    </source>
</evidence>
<protein>
    <recommendedName>
        <fullName evidence="6 11">Glycogen synthase</fullName>
        <ecNumber evidence="5 11">2.4.1.21</ecNumber>
    </recommendedName>
    <alternativeName>
        <fullName evidence="10 11">Starch [bacterial glycogen] synthase</fullName>
    </alternativeName>
</protein>
<dbReference type="CDD" id="cd03791">
    <property type="entry name" value="GT5_Glycogen_synthase_DULL1-like"/>
    <property type="match status" value="1"/>
</dbReference>
<evidence type="ECO:0000256" key="9">
    <source>
        <dbReference type="ARBA" id="ARBA00023056"/>
    </source>
</evidence>
<comment type="function">
    <text evidence="2 11">Synthesizes alpha-1,4-glucan chains using ADP-glucose.</text>
</comment>
<dbReference type="EC" id="2.4.1.21" evidence="5 11"/>
<dbReference type="NCBIfam" id="TIGR02095">
    <property type="entry name" value="glgA"/>
    <property type="match status" value="1"/>
</dbReference>
<comment type="similarity">
    <text evidence="4 11">Belongs to the glycosyltransferase 1 family. Bacterial/plant glycogen synthase subfamily.</text>
</comment>
<comment type="pathway">
    <text evidence="3 11">Glycan biosynthesis; glycogen biosynthesis.</text>
</comment>
<dbReference type="InterPro" id="IPR013534">
    <property type="entry name" value="Starch_synth_cat_dom"/>
</dbReference>
<organism evidence="14 15">
    <name type="scientific">Thiohalocapsa halophila</name>
    <dbReference type="NCBI Taxonomy" id="69359"/>
    <lineage>
        <taxon>Bacteria</taxon>
        <taxon>Pseudomonadati</taxon>
        <taxon>Pseudomonadota</taxon>
        <taxon>Gammaproteobacteria</taxon>
        <taxon>Chromatiales</taxon>
        <taxon>Chromatiaceae</taxon>
        <taxon>Thiohalocapsa</taxon>
    </lineage>
</organism>
<accession>A0ABS1CBQ3</accession>
<sequence>MDHSPMLSDPDPRGYSVLIASSEAHPLVKTGGLGDVAASLPMALRELGHDARLILPAYPSAKKLVRELKPLMELRMPGIVGNVQLHGGLLPDRDLPVYLVDAPAYFSREGNPYTDVSGRDWGDNPERFLLFSRVIAHVAMGLPPLNWRPHVLHCNDWQTGLAPTLISEHHERPATVFTIHNLAYQGLFDRATFERLHLPASLWSVSGLEFHQRMSFIKGGIVFSDRVNTVSPRYADEVRTQRFGCGLDGLLRQLGGRFRGILNGIDYKVWNPADDPALPQTYDAERVHLKAENKLELQTLFGLPRDEHAFVLGHVGRLVEQKGVDLIIDILPRLVMAGRVQLVMQGAGDRALEQALQEAAAAHPERVSVHVGYDEVRAHLVEAGCDAFLMPSRFEPCGLNQMYSLRYGTVPIVHNTGGLADTVVDASDAALAAGTANGFLFNDPNADGLWYAVETALRMHREQPRQWRALMLTGMRKDLSWQASARHYLDFYAEAIAAREHFPQAAMA</sequence>
<dbReference type="Pfam" id="PF00534">
    <property type="entry name" value="Glycos_transf_1"/>
    <property type="match status" value="1"/>
</dbReference>
<feature type="binding site" evidence="11">
    <location>
        <position position="29"/>
    </location>
    <ligand>
        <name>ADP-alpha-D-glucose</name>
        <dbReference type="ChEBI" id="CHEBI:57498"/>
    </ligand>
</feature>
<dbReference type="SUPFAM" id="SSF53756">
    <property type="entry name" value="UDP-Glycosyltransferase/glycogen phosphorylase"/>
    <property type="match status" value="1"/>
</dbReference>
<gene>
    <name evidence="11" type="primary">glgA</name>
    <name evidence="14" type="ORF">CKO31_01040</name>
</gene>
<feature type="domain" description="Starch synthase catalytic" evidence="13">
    <location>
        <begin position="17"/>
        <end position="253"/>
    </location>
</feature>
<evidence type="ECO:0000259" key="13">
    <source>
        <dbReference type="Pfam" id="PF08323"/>
    </source>
</evidence>
<evidence type="ECO:0000259" key="12">
    <source>
        <dbReference type="Pfam" id="PF00534"/>
    </source>
</evidence>
<keyword evidence="9 11" id="KW-0320">Glycogen biosynthesis</keyword>
<evidence type="ECO:0000256" key="6">
    <source>
        <dbReference type="ARBA" id="ARBA00019935"/>
    </source>
</evidence>
<comment type="caution">
    <text evidence="14">The sequence shown here is derived from an EMBL/GenBank/DDBJ whole genome shotgun (WGS) entry which is preliminary data.</text>
</comment>
<dbReference type="NCBIfam" id="NF001899">
    <property type="entry name" value="PRK00654.1-2"/>
    <property type="match status" value="1"/>
</dbReference>
<evidence type="ECO:0000256" key="8">
    <source>
        <dbReference type="ARBA" id="ARBA00022679"/>
    </source>
</evidence>
<feature type="domain" description="Glycosyl transferase family 1" evidence="12">
    <location>
        <begin position="304"/>
        <end position="467"/>
    </location>
</feature>
<evidence type="ECO:0000256" key="3">
    <source>
        <dbReference type="ARBA" id="ARBA00004964"/>
    </source>
</evidence>
<evidence type="ECO:0000256" key="2">
    <source>
        <dbReference type="ARBA" id="ARBA00002764"/>
    </source>
</evidence>
<evidence type="ECO:0000256" key="11">
    <source>
        <dbReference type="HAMAP-Rule" id="MF_00484"/>
    </source>
</evidence>
<keyword evidence="7 11" id="KW-0328">Glycosyltransferase</keyword>
<name>A0ABS1CBQ3_9GAMM</name>
<dbReference type="EMBL" id="NRRV01000001">
    <property type="protein sequence ID" value="MBK1629340.1"/>
    <property type="molecule type" value="Genomic_DNA"/>
</dbReference>
<keyword evidence="15" id="KW-1185">Reference proteome</keyword>
<evidence type="ECO:0000313" key="14">
    <source>
        <dbReference type="EMBL" id="MBK1629340.1"/>
    </source>
</evidence>
<dbReference type="Pfam" id="PF08323">
    <property type="entry name" value="Glyco_transf_5"/>
    <property type="match status" value="1"/>
</dbReference>
<dbReference type="Proteomes" id="UP000748752">
    <property type="component" value="Unassembled WGS sequence"/>
</dbReference>
<evidence type="ECO:0000256" key="7">
    <source>
        <dbReference type="ARBA" id="ARBA00022676"/>
    </source>
</evidence>
<evidence type="ECO:0000256" key="1">
    <source>
        <dbReference type="ARBA" id="ARBA00001478"/>
    </source>
</evidence>
<dbReference type="Gene3D" id="3.40.50.2000">
    <property type="entry name" value="Glycogen Phosphorylase B"/>
    <property type="match status" value="2"/>
</dbReference>
<comment type="catalytic activity">
    <reaction evidence="1 11">
        <text>[(1-&gt;4)-alpha-D-glucosyl](n) + ADP-alpha-D-glucose = [(1-&gt;4)-alpha-D-glucosyl](n+1) + ADP + H(+)</text>
        <dbReference type="Rhea" id="RHEA:18189"/>
        <dbReference type="Rhea" id="RHEA-COMP:9584"/>
        <dbReference type="Rhea" id="RHEA-COMP:9587"/>
        <dbReference type="ChEBI" id="CHEBI:15378"/>
        <dbReference type="ChEBI" id="CHEBI:15444"/>
        <dbReference type="ChEBI" id="CHEBI:57498"/>
        <dbReference type="ChEBI" id="CHEBI:456216"/>
        <dbReference type="EC" id="2.4.1.21"/>
    </reaction>
</comment>
<keyword evidence="8 11" id="KW-0808">Transferase</keyword>